<name>A0A1M6LXW8_9FIRM</name>
<dbReference type="NCBIfam" id="TIGR00360">
    <property type="entry name" value="ComEC_N-term"/>
    <property type="match status" value="1"/>
</dbReference>
<keyword evidence="3 6" id="KW-0812">Transmembrane</keyword>
<feature type="transmembrane region" description="Helical" evidence="6">
    <location>
        <begin position="205"/>
        <end position="238"/>
    </location>
</feature>
<evidence type="ECO:0000256" key="2">
    <source>
        <dbReference type="ARBA" id="ARBA00022475"/>
    </source>
</evidence>
<evidence type="ECO:0000259" key="7">
    <source>
        <dbReference type="Pfam" id="PF03772"/>
    </source>
</evidence>
<dbReference type="AlphaFoldDB" id="A0A1M6LXW8"/>
<organism evidence="8 9">
    <name type="scientific">Tepidibacter formicigenes DSM 15518</name>
    <dbReference type="NCBI Taxonomy" id="1123349"/>
    <lineage>
        <taxon>Bacteria</taxon>
        <taxon>Bacillati</taxon>
        <taxon>Bacillota</taxon>
        <taxon>Clostridia</taxon>
        <taxon>Peptostreptococcales</taxon>
        <taxon>Peptostreptococcaceae</taxon>
        <taxon>Tepidibacter</taxon>
    </lineage>
</organism>
<feature type="transmembrane region" description="Helical" evidence="6">
    <location>
        <begin position="353"/>
        <end position="373"/>
    </location>
</feature>
<dbReference type="EMBL" id="FRAE01000012">
    <property type="protein sequence ID" value="SHJ76000.1"/>
    <property type="molecule type" value="Genomic_DNA"/>
</dbReference>
<proteinExistence type="predicted"/>
<dbReference type="Pfam" id="PF03772">
    <property type="entry name" value="Competence"/>
    <property type="match status" value="1"/>
</dbReference>
<dbReference type="OrthoDB" id="9761531at2"/>
<feature type="domain" description="ComEC/Rec2-related protein" evidence="7">
    <location>
        <begin position="150"/>
        <end position="405"/>
    </location>
</feature>
<feature type="transmembrane region" description="Helical" evidence="6">
    <location>
        <begin position="174"/>
        <end position="193"/>
    </location>
</feature>
<accession>A0A1M6LXW8</accession>
<reference evidence="9" key="1">
    <citation type="submission" date="2016-11" db="EMBL/GenBank/DDBJ databases">
        <authorList>
            <person name="Varghese N."/>
            <person name="Submissions S."/>
        </authorList>
    </citation>
    <scope>NUCLEOTIDE SEQUENCE [LARGE SCALE GENOMIC DNA]</scope>
    <source>
        <strain evidence="9">DSM 15518</strain>
    </source>
</reference>
<protein>
    <submittedName>
        <fullName evidence="8">Competence protein ComEC</fullName>
    </submittedName>
</protein>
<evidence type="ECO:0000256" key="4">
    <source>
        <dbReference type="ARBA" id="ARBA00022989"/>
    </source>
</evidence>
<dbReference type="STRING" id="1123349.SAMN02744037_00773"/>
<feature type="transmembrane region" description="Helical" evidence="6">
    <location>
        <begin position="289"/>
        <end position="309"/>
    </location>
</feature>
<evidence type="ECO:0000256" key="5">
    <source>
        <dbReference type="ARBA" id="ARBA00023136"/>
    </source>
</evidence>
<keyword evidence="9" id="KW-1185">Reference proteome</keyword>
<evidence type="ECO:0000313" key="8">
    <source>
        <dbReference type="EMBL" id="SHJ76000.1"/>
    </source>
</evidence>
<feature type="transmembrane region" description="Helical" evidence="6">
    <location>
        <begin position="315"/>
        <end position="341"/>
    </location>
</feature>
<evidence type="ECO:0000313" key="9">
    <source>
        <dbReference type="Proteomes" id="UP000242497"/>
    </source>
</evidence>
<evidence type="ECO:0000256" key="3">
    <source>
        <dbReference type="ARBA" id="ARBA00022692"/>
    </source>
</evidence>
<dbReference type="InterPro" id="IPR004477">
    <property type="entry name" value="ComEC_N"/>
</dbReference>
<dbReference type="RefSeq" id="WP_072887429.1">
    <property type="nucleotide sequence ID" value="NZ_FRAE01000012.1"/>
</dbReference>
<dbReference type="GO" id="GO:0005886">
    <property type="term" value="C:plasma membrane"/>
    <property type="evidence" value="ECO:0007669"/>
    <property type="project" value="UniProtKB-SubCell"/>
</dbReference>
<dbReference type="PANTHER" id="PTHR30619:SF1">
    <property type="entry name" value="RECOMBINATION PROTEIN 2"/>
    <property type="match status" value="1"/>
</dbReference>
<sequence>MRRPIFIIFITSLLFAFIYTKNYEDNFYKLDNNEIQLKGIVKKANYEEKYFEYKIGEFLVRDFNKKHKIPVGYYVCINGKLKSLEDLKLNEFDYGRYLRSIGYIGIINLRNYKVENKNKNIYYFSYKGKCFIENRLENIFRNQAPFLKALVLGDKEDIEKEILDSFSKTGTSHIIALSGLHVGIIIYIFNFIIRGINKFYKLMIMVVSLFFYCFIVGFTPSVVRACVFSIIMYLALFIQREYDGICSLSFVGIVLIIENPFVIYSISFQLSFFATLSIIYFYSIINKYISYPLISITIAANILTLPIIYFNFKIIPIMVLVANILIVPFIGVLISLVLISLIMSFLNLKITFIFIKTVIFIQDYIFLLINYLSNIKFSYIELKNVNLKLVILYYILLMSYMLFRETKIVKEQKNEVQGYY</sequence>
<feature type="transmembrane region" description="Helical" evidence="6">
    <location>
        <begin position="385"/>
        <end position="403"/>
    </location>
</feature>
<evidence type="ECO:0000256" key="6">
    <source>
        <dbReference type="SAM" id="Phobius"/>
    </source>
</evidence>
<dbReference type="Proteomes" id="UP000242497">
    <property type="component" value="Unassembled WGS sequence"/>
</dbReference>
<keyword evidence="2" id="KW-1003">Cell membrane</keyword>
<evidence type="ECO:0000256" key="1">
    <source>
        <dbReference type="ARBA" id="ARBA00004651"/>
    </source>
</evidence>
<dbReference type="PANTHER" id="PTHR30619">
    <property type="entry name" value="DNA INTERNALIZATION/COMPETENCE PROTEIN COMEC/REC2"/>
    <property type="match status" value="1"/>
</dbReference>
<comment type="subcellular location">
    <subcellularLocation>
        <location evidence="1">Cell membrane</location>
        <topology evidence="1">Multi-pass membrane protein</topology>
    </subcellularLocation>
</comment>
<gene>
    <name evidence="8" type="ORF">SAMN02744037_00773</name>
</gene>
<dbReference type="InterPro" id="IPR052159">
    <property type="entry name" value="Competence_DNA_uptake"/>
</dbReference>
<keyword evidence="5 6" id="KW-0472">Membrane</keyword>
<keyword evidence="4 6" id="KW-1133">Transmembrane helix</keyword>